<evidence type="ECO:0000256" key="2">
    <source>
        <dbReference type="ARBA" id="ARBA00023315"/>
    </source>
</evidence>
<dbReference type="PROSITE" id="PS51186">
    <property type="entry name" value="GNAT"/>
    <property type="match status" value="1"/>
</dbReference>
<organism evidence="5 6">
    <name type="scientific">Halocatena marina</name>
    <dbReference type="NCBI Taxonomy" id="2934937"/>
    <lineage>
        <taxon>Archaea</taxon>
        <taxon>Methanobacteriati</taxon>
        <taxon>Methanobacteriota</taxon>
        <taxon>Stenosarchaea group</taxon>
        <taxon>Halobacteria</taxon>
        <taxon>Halobacteriales</taxon>
        <taxon>Natronomonadaceae</taxon>
        <taxon>Halocatena</taxon>
    </lineage>
</organism>
<keyword evidence="1 5" id="KW-0808">Transferase</keyword>
<dbReference type="EMBL" id="JBHTAX010000001">
    <property type="protein sequence ID" value="MFC7189563.1"/>
    <property type="molecule type" value="Genomic_DNA"/>
</dbReference>
<accession>A0ABD5YPM9</accession>
<dbReference type="RefSeq" id="WP_264554893.1">
    <property type="nucleotide sequence ID" value="NZ_CP109979.1"/>
</dbReference>
<dbReference type="EC" id="2.3.-.-" evidence="5"/>
<dbReference type="AlphaFoldDB" id="A0ABD5YPM9"/>
<evidence type="ECO:0000256" key="3">
    <source>
        <dbReference type="ARBA" id="ARBA00038502"/>
    </source>
</evidence>
<dbReference type="InterPro" id="IPR000182">
    <property type="entry name" value="GNAT_dom"/>
</dbReference>
<dbReference type="PANTHER" id="PTHR43792:SF8">
    <property type="entry name" value="[RIBOSOMAL PROTEIN US5]-ALANINE N-ACETYLTRANSFERASE"/>
    <property type="match status" value="1"/>
</dbReference>
<protein>
    <submittedName>
        <fullName evidence="5">GNAT family N-acetyltransferase</fullName>
        <ecNumber evidence="5">2.3.-.-</ecNumber>
    </submittedName>
</protein>
<dbReference type="GeneID" id="76199126"/>
<gene>
    <name evidence="5" type="ORF">ACFQL7_06650</name>
</gene>
<keyword evidence="2 5" id="KW-0012">Acyltransferase</keyword>
<reference evidence="5 6" key="1">
    <citation type="journal article" date="2019" name="Int. J. Syst. Evol. Microbiol.">
        <title>The Global Catalogue of Microorganisms (GCM) 10K type strain sequencing project: providing services to taxonomists for standard genome sequencing and annotation.</title>
        <authorList>
            <consortium name="The Broad Institute Genomics Platform"/>
            <consortium name="The Broad Institute Genome Sequencing Center for Infectious Disease"/>
            <person name="Wu L."/>
            <person name="Ma J."/>
        </authorList>
    </citation>
    <scope>NUCLEOTIDE SEQUENCE [LARGE SCALE GENOMIC DNA]</scope>
    <source>
        <strain evidence="5 6">RDMS1</strain>
    </source>
</reference>
<dbReference type="SUPFAM" id="SSF55729">
    <property type="entry name" value="Acyl-CoA N-acyltransferases (Nat)"/>
    <property type="match status" value="1"/>
</dbReference>
<proteinExistence type="inferred from homology"/>
<evidence type="ECO:0000313" key="5">
    <source>
        <dbReference type="EMBL" id="MFC7189563.1"/>
    </source>
</evidence>
<dbReference type="Gene3D" id="3.40.630.30">
    <property type="match status" value="1"/>
</dbReference>
<evidence type="ECO:0000313" key="6">
    <source>
        <dbReference type="Proteomes" id="UP001596417"/>
    </source>
</evidence>
<keyword evidence="6" id="KW-1185">Reference proteome</keyword>
<dbReference type="InterPro" id="IPR051531">
    <property type="entry name" value="N-acetyltransferase"/>
</dbReference>
<comment type="caution">
    <text evidence="5">The sequence shown here is derived from an EMBL/GenBank/DDBJ whole genome shotgun (WGS) entry which is preliminary data.</text>
</comment>
<dbReference type="Proteomes" id="UP001596417">
    <property type="component" value="Unassembled WGS sequence"/>
</dbReference>
<evidence type="ECO:0000256" key="1">
    <source>
        <dbReference type="ARBA" id="ARBA00022679"/>
    </source>
</evidence>
<sequence length="182" mass="20651">MPGATFLRGDRVALRTIEDEDIELLQRARNDPALRRGLLFRYPQNRANVETFIEETIADDDNDRLSLLICVDGEPVGSVSLFNILPPASGTLAYWLLPDYRGDGYATESAGLVVDYAFQTLGLHRVLAWTIDYNEASQSLLHRLGFSHEGTYREHVFRNGDFHDTEHYGLLVSEWSGYDKID</sequence>
<dbReference type="InterPro" id="IPR016181">
    <property type="entry name" value="Acyl_CoA_acyltransferase"/>
</dbReference>
<dbReference type="PANTHER" id="PTHR43792">
    <property type="entry name" value="GNAT FAMILY, PUTATIVE (AFU_ORTHOLOGUE AFUA_3G00765)-RELATED-RELATED"/>
    <property type="match status" value="1"/>
</dbReference>
<name>A0ABD5YPM9_9EURY</name>
<feature type="domain" description="N-acetyltransferase" evidence="4">
    <location>
        <begin position="12"/>
        <end position="164"/>
    </location>
</feature>
<dbReference type="Pfam" id="PF13302">
    <property type="entry name" value="Acetyltransf_3"/>
    <property type="match status" value="1"/>
</dbReference>
<comment type="similarity">
    <text evidence="3">Belongs to the acetyltransferase family. RimJ subfamily.</text>
</comment>
<dbReference type="GO" id="GO:0016746">
    <property type="term" value="F:acyltransferase activity"/>
    <property type="evidence" value="ECO:0007669"/>
    <property type="project" value="UniProtKB-KW"/>
</dbReference>
<evidence type="ECO:0000259" key="4">
    <source>
        <dbReference type="PROSITE" id="PS51186"/>
    </source>
</evidence>